<evidence type="ECO:0000313" key="3">
    <source>
        <dbReference type="Proteomes" id="UP001321473"/>
    </source>
</evidence>
<dbReference type="EMBL" id="JARKHS020002789">
    <property type="protein sequence ID" value="KAK8786385.1"/>
    <property type="molecule type" value="Genomic_DNA"/>
</dbReference>
<reference evidence="2 3" key="1">
    <citation type="journal article" date="2023" name="Arcadia Sci">
        <title>De novo assembly of a long-read Amblyomma americanum tick genome.</title>
        <authorList>
            <person name="Chou S."/>
            <person name="Poskanzer K.E."/>
            <person name="Rollins M."/>
            <person name="Thuy-Boun P.S."/>
        </authorList>
    </citation>
    <scope>NUCLEOTIDE SEQUENCE [LARGE SCALE GENOMIC DNA]</scope>
    <source>
        <strain evidence="2">F_SG_1</strain>
        <tissue evidence="2">Salivary glands</tissue>
    </source>
</reference>
<organism evidence="2 3">
    <name type="scientific">Amblyomma americanum</name>
    <name type="common">Lone star tick</name>
    <dbReference type="NCBI Taxonomy" id="6943"/>
    <lineage>
        <taxon>Eukaryota</taxon>
        <taxon>Metazoa</taxon>
        <taxon>Ecdysozoa</taxon>
        <taxon>Arthropoda</taxon>
        <taxon>Chelicerata</taxon>
        <taxon>Arachnida</taxon>
        <taxon>Acari</taxon>
        <taxon>Parasitiformes</taxon>
        <taxon>Ixodida</taxon>
        <taxon>Ixodoidea</taxon>
        <taxon>Ixodidae</taxon>
        <taxon>Amblyomminae</taxon>
        <taxon>Amblyomma</taxon>
    </lineage>
</organism>
<proteinExistence type="predicted"/>
<feature type="region of interest" description="Disordered" evidence="1">
    <location>
        <begin position="1"/>
        <end position="29"/>
    </location>
</feature>
<evidence type="ECO:0000256" key="1">
    <source>
        <dbReference type="SAM" id="MobiDB-lite"/>
    </source>
</evidence>
<comment type="caution">
    <text evidence="2">The sequence shown here is derived from an EMBL/GenBank/DDBJ whole genome shotgun (WGS) entry which is preliminary data.</text>
</comment>
<feature type="region of interest" description="Disordered" evidence="1">
    <location>
        <begin position="41"/>
        <end position="63"/>
    </location>
</feature>
<dbReference type="Proteomes" id="UP001321473">
    <property type="component" value="Unassembled WGS sequence"/>
</dbReference>
<evidence type="ECO:0000313" key="2">
    <source>
        <dbReference type="EMBL" id="KAK8786385.1"/>
    </source>
</evidence>
<name>A0AAQ4FI16_AMBAM</name>
<keyword evidence="3" id="KW-1185">Reference proteome</keyword>
<feature type="compositionally biased region" description="Pro residues" evidence="1">
    <location>
        <begin position="46"/>
        <end position="62"/>
    </location>
</feature>
<sequence length="76" mass="8517">MIHKLHSSGVLQFGSGGYKNPCDASRSGTFRRDVRWSTRPRVCDKFPPPPPAPTARLPPPGCRRPLEGSEFRWLSL</sequence>
<gene>
    <name evidence="2" type="ORF">V5799_023842</name>
</gene>
<accession>A0AAQ4FI16</accession>
<dbReference type="AlphaFoldDB" id="A0AAQ4FI16"/>
<protein>
    <submittedName>
        <fullName evidence="2">Uncharacterized protein</fullName>
    </submittedName>
</protein>